<feature type="region of interest" description="Disordered" evidence="3">
    <location>
        <begin position="360"/>
        <end position="400"/>
    </location>
</feature>
<dbReference type="InterPro" id="IPR011043">
    <property type="entry name" value="Gal_Oxase/kelch_b-propeller"/>
</dbReference>
<accession>A0A9X3RZD3</accession>
<dbReference type="SMART" id="SM00612">
    <property type="entry name" value="Kelch"/>
    <property type="match status" value="6"/>
</dbReference>
<proteinExistence type="predicted"/>
<evidence type="ECO:0008006" key="6">
    <source>
        <dbReference type="Google" id="ProtNLM"/>
    </source>
</evidence>
<gene>
    <name evidence="4" type="ORF">OM076_00530</name>
</gene>
<keyword evidence="1" id="KW-0880">Kelch repeat</keyword>
<evidence type="ECO:0000256" key="1">
    <source>
        <dbReference type="ARBA" id="ARBA00022441"/>
    </source>
</evidence>
<keyword evidence="5" id="KW-1185">Reference proteome</keyword>
<dbReference type="InterPro" id="IPR006652">
    <property type="entry name" value="Kelch_1"/>
</dbReference>
<dbReference type="SUPFAM" id="SSF50965">
    <property type="entry name" value="Galactose oxidase, central domain"/>
    <property type="match status" value="1"/>
</dbReference>
<feature type="compositionally biased region" description="Pro residues" evidence="3">
    <location>
        <begin position="360"/>
        <end position="391"/>
    </location>
</feature>
<dbReference type="InterPro" id="IPR037293">
    <property type="entry name" value="Gal_Oxidase_central_sf"/>
</dbReference>
<reference evidence="4" key="1">
    <citation type="submission" date="2022-10" db="EMBL/GenBank/DDBJ databases">
        <title>The WGS of Solirubrobacter ginsenosidimutans DSM 21036.</title>
        <authorList>
            <person name="Jiang Z."/>
        </authorList>
    </citation>
    <scope>NUCLEOTIDE SEQUENCE</scope>
    <source>
        <strain evidence="4">DSM 21036</strain>
    </source>
</reference>
<protein>
    <recommendedName>
        <fullName evidence="6">Galactose oxidase</fullName>
    </recommendedName>
</protein>
<dbReference type="Pfam" id="PF24681">
    <property type="entry name" value="Kelch_KLHDC2_KLHL20_DRC7"/>
    <property type="match status" value="1"/>
</dbReference>
<evidence type="ECO:0000256" key="2">
    <source>
        <dbReference type="ARBA" id="ARBA00022737"/>
    </source>
</evidence>
<dbReference type="Gene3D" id="2.130.10.80">
    <property type="entry name" value="Galactose oxidase/kelch, beta-propeller"/>
    <property type="match status" value="4"/>
</dbReference>
<evidence type="ECO:0000256" key="3">
    <source>
        <dbReference type="SAM" id="MobiDB-lite"/>
    </source>
</evidence>
<dbReference type="Proteomes" id="UP001149140">
    <property type="component" value="Unassembled WGS sequence"/>
</dbReference>
<dbReference type="PANTHER" id="PTHR46344:SF27">
    <property type="entry name" value="KELCH REPEAT SUPERFAMILY PROTEIN"/>
    <property type="match status" value="1"/>
</dbReference>
<dbReference type="Pfam" id="PF01344">
    <property type="entry name" value="Kelch_1"/>
    <property type="match status" value="1"/>
</dbReference>
<evidence type="ECO:0000313" key="5">
    <source>
        <dbReference type="Proteomes" id="UP001149140"/>
    </source>
</evidence>
<evidence type="ECO:0000313" key="4">
    <source>
        <dbReference type="EMBL" id="MDA0158732.1"/>
    </source>
</evidence>
<dbReference type="RefSeq" id="WP_270037327.1">
    <property type="nucleotide sequence ID" value="NZ_JAPDOD010000001.1"/>
</dbReference>
<organism evidence="4 5">
    <name type="scientific">Solirubrobacter ginsenosidimutans</name>
    <dbReference type="NCBI Taxonomy" id="490573"/>
    <lineage>
        <taxon>Bacteria</taxon>
        <taxon>Bacillati</taxon>
        <taxon>Actinomycetota</taxon>
        <taxon>Thermoleophilia</taxon>
        <taxon>Solirubrobacterales</taxon>
        <taxon>Solirubrobacteraceae</taxon>
        <taxon>Solirubrobacter</taxon>
    </lineage>
</organism>
<dbReference type="EMBL" id="JAPDOD010000001">
    <property type="protein sequence ID" value="MDA0158732.1"/>
    <property type="molecule type" value="Genomic_DNA"/>
</dbReference>
<keyword evidence="2" id="KW-0677">Repeat</keyword>
<dbReference type="AlphaFoldDB" id="A0A9X3RZD3"/>
<dbReference type="PANTHER" id="PTHR46344">
    <property type="entry name" value="OS02G0202900 PROTEIN"/>
    <property type="match status" value="1"/>
</dbReference>
<name>A0A9X3RZD3_9ACTN</name>
<sequence>MAARADTAGVWTTAGGMSASRAAPVAFPLPDGGALVAGGFDWTRTRDAERYNAAKNSWTAAAPMRERRYSAATVPLADGRVLVAGGISDSDPTATAELYDPATGAWTATGSMLVARSDHDGVLLADGRVLVFGGNSGGSLAEGAEIWDPATGTWKRTSGPVMPRDSAAMVRLTDGKVLVVGGWNGDYLDTTDVYDPVADTWTAGKPMGERRGDPGAVPLPDGRILVAGGYTRVGVFGNASRTSEIYDPAQDSWTPSGLLHRGRAMSEMGNLAGGRPFISGGHEFELHVIDGMLQGVEQNEDTLELYDIDTGTWQISPPAPLARWSHAAVPLRDGSLLLAGTSHHLTGLSPTTVDRYFPPGLTPPTAMPSPTPTATPTVTPEPTPSATPAPETPRITPQPVVKPLPPVLAALPKALKADAKGRIALRLRCTGAGTCRDTLTLKTRAGKRLARTVVRIAAGRTATVRLTLGKAGLRALKGRSTNVTLELTQAKVHVRGTLKRS</sequence>
<comment type="caution">
    <text evidence="4">The sequence shown here is derived from an EMBL/GenBank/DDBJ whole genome shotgun (WGS) entry which is preliminary data.</text>
</comment>